<dbReference type="Proteomes" id="UP000241818">
    <property type="component" value="Unassembled WGS sequence"/>
</dbReference>
<feature type="transmembrane region" description="Helical" evidence="6">
    <location>
        <begin position="510"/>
        <end position="532"/>
    </location>
</feature>
<dbReference type="InterPro" id="IPR036259">
    <property type="entry name" value="MFS_trans_sf"/>
</dbReference>
<dbReference type="InterPro" id="IPR005829">
    <property type="entry name" value="Sugar_transporter_CS"/>
</dbReference>
<gene>
    <name evidence="8" type="ORF">M430DRAFT_21365</name>
</gene>
<dbReference type="PANTHER" id="PTHR23507">
    <property type="entry name" value="ZGC:174356"/>
    <property type="match status" value="1"/>
</dbReference>
<keyword evidence="4 6" id="KW-0472">Membrane</keyword>
<dbReference type="InParanoid" id="A0A2T3AUB8"/>
<dbReference type="PROSITE" id="PS00216">
    <property type="entry name" value="SUGAR_TRANSPORT_1"/>
    <property type="match status" value="1"/>
</dbReference>
<proteinExistence type="predicted"/>
<dbReference type="RefSeq" id="XP_024718263.1">
    <property type="nucleotide sequence ID" value="XM_024864505.1"/>
</dbReference>
<feature type="transmembrane region" description="Helical" evidence="6">
    <location>
        <begin position="399"/>
        <end position="423"/>
    </location>
</feature>
<evidence type="ECO:0000259" key="7">
    <source>
        <dbReference type="PROSITE" id="PS50850"/>
    </source>
</evidence>
<evidence type="ECO:0000313" key="8">
    <source>
        <dbReference type="EMBL" id="PSS12265.1"/>
    </source>
</evidence>
<feature type="transmembrane region" description="Helical" evidence="6">
    <location>
        <begin position="249"/>
        <end position="272"/>
    </location>
</feature>
<dbReference type="GO" id="GO:0016020">
    <property type="term" value="C:membrane"/>
    <property type="evidence" value="ECO:0007669"/>
    <property type="project" value="UniProtKB-SubCell"/>
</dbReference>
<evidence type="ECO:0000256" key="1">
    <source>
        <dbReference type="ARBA" id="ARBA00004141"/>
    </source>
</evidence>
<dbReference type="FunCoup" id="A0A2T3AUB8">
    <property type="interactions" value="81"/>
</dbReference>
<feature type="transmembrane region" description="Helical" evidence="6">
    <location>
        <begin position="465"/>
        <end position="490"/>
    </location>
</feature>
<keyword evidence="3 6" id="KW-1133">Transmembrane helix</keyword>
<dbReference type="GeneID" id="36572586"/>
<feature type="transmembrane region" description="Helical" evidence="6">
    <location>
        <begin position="278"/>
        <end position="300"/>
    </location>
</feature>
<feature type="region of interest" description="Disordered" evidence="5">
    <location>
        <begin position="1"/>
        <end position="25"/>
    </location>
</feature>
<dbReference type="InterPro" id="IPR011701">
    <property type="entry name" value="MFS"/>
</dbReference>
<keyword evidence="2 6" id="KW-0812">Transmembrane</keyword>
<feature type="transmembrane region" description="Helical" evidence="6">
    <location>
        <begin position="82"/>
        <end position="101"/>
    </location>
</feature>
<feature type="domain" description="Major facilitator superfamily (MFS) profile" evidence="7">
    <location>
        <begin position="90"/>
        <end position="567"/>
    </location>
</feature>
<evidence type="ECO:0000256" key="4">
    <source>
        <dbReference type="ARBA" id="ARBA00023136"/>
    </source>
</evidence>
<evidence type="ECO:0000256" key="2">
    <source>
        <dbReference type="ARBA" id="ARBA00022692"/>
    </source>
</evidence>
<dbReference type="EMBL" id="KZ679015">
    <property type="protein sequence ID" value="PSS12265.1"/>
    <property type="molecule type" value="Genomic_DNA"/>
</dbReference>
<name>A0A2T3AUB8_AMORE</name>
<evidence type="ECO:0000256" key="5">
    <source>
        <dbReference type="SAM" id="MobiDB-lite"/>
    </source>
</evidence>
<accession>A0A2T3AUB8</accession>
<feature type="transmembrane region" description="Helical" evidence="6">
    <location>
        <begin position="210"/>
        <end position="237"/>
    </location>
</feature>
<dbReference type="AlphaFoldDB" id="A0A2T3AUB8"/>
<sequence>MDTEADALRQPNDTQTGGKSWGAQDSLRRNARLDMAADDSEATPLLGNGGSSAGSSVHETGGQEWEGAADFEGLTWWHTPSMWWLLPPFFMFSLAVGGLMVPKLNLILALVCRRYLQERGVTDPNFIFAPVLLDSDNPQCRIPEVQALVTKFNLYLMVIAGMLSAVMAPKLGALSDRYGRKKLLAVTGVGLFVTEVATILAYKFPDTVHYNWLLAGAVVDGLCGSFTAGMAITHAYASDCTPPPKRAVAFGYFHACLFSGIALGPLMAAFLVKVTGSLITIFYVALAISSSYFVFVLFFIPESLAMKRQLAAREKFAADGDNVIWDGYTWLWALRKSNFLGPLKILWPTGSGSSGHLRVNLVLLAAVDTTVFGVAMGAATVVVYYTGYRFGWETSGTSAFISIVNACRVSGLVIILPLLNYIFRTRRANRQRRESGFAVPESNSGSDIIDLNIIRASILLEMIGYAGYALAGTGPLFVVSGIIAAFGGIASPTLQSALTKHVPQDRVGQLLGATGLLHALARIICPTIFNLIYASTVGTLPQTVFVALASSFLIAFLASWFIRPNIYLEETKGTAIDPNLPSADPARDVLVDEEIGGY</sequence>
<evidence type="ECO:0000256" key="6">
    <source>
        <dbReference type="SAM" id="Phobius"/>
    </source>
</evidence>
<dbReference type="Gene3D" id="1.20.1250.20">
    <property type="entry name" value="MFS general substrate transporter like domains"/>
    <property type="match status" value="1"/>
</dbReference>
<dbReference type="SUPFAM" id="SSF103473">
    <property type="entry name" value="MFS general substrate transporter"/>
    <property type="match status" value="1"/>
</dbReference>
<dbReference type="PROSITE" id="PS50850">
    <property type="entry name" value="MFS"/>
    <property type="match status" value="1"/>
</dbReference>
<feature type="region of interest" description="Disordered" evidence="5">
    <location>
        <begin position="41"/>
        <end position="61"/>
    </location>
</feature>
<reference evidence="8 9" key="1">
    <citation type="journal article" date="2018" name="New Phytol.">
        <title>Comparative genomics and transcriptomics depict ericoid mycorrhizal fungi as versatile saprotrophs and plant mutualists.</title>
        <authorList>
            <person name="Martino E."/>
            <person name="Morin E."/>
            <person name="Grelet G.A."/>
            <person name="Kuo A."/>
            <person name="Kohler A."/>
            <person name="Daghino S."/>
            <person name="Barry K.W."/>
            <person name="Cichocki N."/>
            <person name="Clum A."/>
            <person name="Dockter R.B."/>
            <person name="Hainaut M."/>
            <person name="Kuo R.C."/>
            <person name="LaButti K."/>
            <person name="Lindahl B.D."/>
            <person name="Lindquist E.A."/>
            <person name="Lipzen A."/>
            <person name="Khouja H.R."/>
            <person name="Magnuson J."/>
            <person name="Murat C."/>
            <person name="Ohm R.A."/>
            <person name="Singer S.W."/>
            <person name="Spatafora J.W."/>
            <person name="Wang M."/>
            <person name="Veneault-Fourrey C."/>
            <person name="Henrissat B."/>
            <person name="Grigoriev I.V."/>
            <person name="Martin F.M."/>
            <person name="Perotto S."/>
        </authorList>
    </citation>
    <scope>NUCLEOTIDE SEQUENCE [LARGE SCALE GENOMIC DNA]</scope>
    <source>
        <strain evidence="8 9">ATCC 22711</strain>
    </source>
</reference>
<evidence type="ECO:0000256" key="3">
    <source>
        <dbReference type="ARBA" id="ARBA00022989"/>
    </source>
</evidence>
<feature type="transmembrane region" description="Helical" evidence="6">
    <location>
        <begin position="183"/>
        <end position="204"/>
    </location>
</feature>
<dbReference type="PANTHER" id="PTHR23507:SF40">
    <property type="entry name" value="TETRACYCLINE-EFFLUX TRANSPORTER"/>
    <property type="match status" value="1"/>
</dbReference>
<feature type="transmembrane region" description="Helical" evidence="6">
    <location>
        <begin position="544"/>
        <end position="562"/>
    </location>
</feature>
<feature type="transmembrane region" description="Helical" evidence="6">
    <location>
        <begin position="361"/>
        <end position="387"/>
    </location>
</feature>
<organism evidence="8 9">
    <name type="scientific">Amorphotheca resinae ATCC 22711</name>
    <dbReference type="NCBI Taxonomy" id="857342"/>
    <lineage>
        <taxon>Eukaryota</taxon>
        <taxon>Fungi</taxon>
        <taxon>Dikarya</taxon>
        <taxon>Ascomycota</taxon>
        <taxon>Pezizomycotina</taxon>
        <taxon>Leotiomycetes</taxon>
        <taxon>Helotiales</taxon>
        <taxon>Amorphothecaceae</taxon>
        <taxon>Amorphotheca</taxon>
    </lineage>
</organism>
<dbReference type="Pfam" id="PF07690">
    <property type="entry name" value="MFS_1"/>
    <property type="match status" value="2"/>
</dbReference>
<dbReference type="GO" id="GO:0022857">
    <property type="term" value="F:transmembrane transporter activity"/>
    <property type="evidence" value="ECO:0007669"/>
    <property type="project" value="InterPro"/>
</dbReference>
<protein>
    <recommendedName>
        <fullName evidence="7">Major facilitator superfamily (MFS) profile domain-containing protein</fullName>
    </recommendedName>
</protein>
<dbReference type="InterPro" id="IPR020846">
    <property type="entry name" value="MFS_dom"/>
</dbReference>
<evidence type="ECO:0000313" key="9">
    <source>
        <dbReference type="Proteomes" id="UP000241818"/>
    </source>
</evidence>
<comment type="subcellular location">
    <subcellularLocation>
        <location evidence="1">Membrane</location>
        <topology evidence="1">Multi-pass membrane protein</topology>
    </subcellularLocation>
</comment>
<keyword evidence="9" id="KW-1185">Reference proteome</keyword>
<dbReference type="STRING" id="857342.A0A2T3AUB8"/>
<dbReference type="OrthoDB" id="3026777at2759"/>